<dbReference type="Gene3D" id="3.40.50.880">
    <property type="match status" value="1"/>
</dbReference>
<keyword evidence="1 8" id="KW-0963">Cytoplasm</keyword>
<dbReference type="HAMAP" id="MF_00421">
    <property type="entry name" value="PurQ"/>
    <property type="match status" value="1"/>
</dbReference>
<evidence type="ECO:0000256" key="8">
    <source>
        <dbReference type="HAMAP-Rule" id="MF_00421"/>
    </source>
</evidence>
<keyword evidence="3 8" id="KW-0547">Nucleotide-binding</keyword>
<evidence type="ECO:0000256" key="3">
    <source>
        <dbReference type="ARBA" id="ARBA00022741"/>
    </source>
</evidence>
<feature type="active site" evidence="8">
    <location>
        <position position="203"/>
    </location>
</feature>
<evidence type="ECO:0000256" key="7">
    <source>
        <dbReference type="ARBA" id="ARBA00022962"/>
    </source>
</evidence>
<dbReference type="UniPathway" id="UPA00074">
    <property type="reaction ID" value="UER00128"/>
</dbReference>
<dbReference type="PROSITE" id="PS51273">
    <property type="entry name" value="GATASE_TYPE_1"/>
    <property type="match status" value="1"/>
</dbReference>
<dbReference type="EC" id="3.5.1.2" evidence="8"/>
<evidence type="ECO:0000256" key="2">
    <source>
        <dbReference type="ARBA" id="ARBA00022598"/>
    </source>
</evidence>
<dbReference type="NCBIfam" id="TIGR01737">
    <property type="entry name" value="FGAM_synth_I"/>
    <property type="match status" value="1"/>
</dbReference>
<dbReference type="GO" id="GO:0005524">
    <property type="term" value="F:ATP binding"/>
    <property type="evidence" value="ECO:0007669"/>
    <property type="project" value="UniProtKB-KW"/>
</dbReference>
<dbReference type="SUPFAM" id="SSF52317">
    <property type="entry name" value="Class I glutamine amidotransferase-like"/>
    <property type="match status" value="1"/>
</dbReference>
<evidence type="ECO:0000256" key="5">
    <source>
        <dbReference type="ARBA" id="ARBA00022801"/>
    </source>
</evidence>
<dbReference type="EC" id="6.3.5.3" evidence="8"/>
<dbReference type="Pfam" id="PF13507">
    <property type="entry name" value="GATase_5"/>
    <property type="match status" value="1"/>
</dbReference>
<evidence type="ECO:0000256" key="4">
    <source>
        <dbReference type="ARBA" id="ARBA00022755"/>
    </source>
</evidence>
<dbReference type="PANTHER" id="PTHR47552">
    <property type="entry name" value="PHOSPHORIBOSYLFORMYLGLYCINAMIDINE SYNTHASE SUBUNIT PURQ"/>
    <property type="match status" value="1"/>
</dbReference>
<dbReference type="CDD" id="cd01740">
    <property type="entry name" value="GATase1_FGAR_AT"/>
    <property type="match status" value="1"/>
</dbReference>
<keyword evidence="2 8" id="KW-0436">Ligase</keyword>
<dbReference type="GO" id="GO:0004642">
    <property type="term" value="F:phosphoribosylformylglycinamidine synthase activity"/>
    <property type="evidence" value="ECO:0007669"/>
    <property type="project" value="UniProtKB-UniRule"/>
</dbReference>
<comment type="catalytic activity">
    <reaction evidence="8">
        <text>L-glutamine + H2O = L-glutamate + NH4(+)</text>
        <dbReference type="Rhea" id="RHEA:15889"/>
        <dbReference type="ChEBI" id="CHEBI:15377"/>
        <dbReference type="ChEBI" id="CHEBI:28938"/>
        <dbReference type="ChEBI" id="CHEBI:29985"/>
        <dbReference type="ChEBI" id="CHEBI:58359"/>
        <dbReference type="EC" id="3.5.1.2"/>
    </reaction>
</comment>
<dbReference type="InterPro" id="IPR029062">
    <property type="entry name" value="Class_I_gatase-like"/>
</dbReference>
<dbReference type="GO" id="GO:0006189">
    <property type="term" value="P:'de novo' IMP biosynthetic process"/>
    <property type="evidence" value="ECO:0007669"/>
    <property type="project" value="UniProtKB-UniRule"/>
</dbReference>
<dbReference type="AlphaFoldDB" id="A0A7C1G6U4"/>
<keyword evidence="4 8" id="KW-0658">Purine biosynthesis</keyword>
<keyword evidence="7 8" id="KW-0315">Glutamine amidotransferase</keyword>
<dbReference type="FunFam" id="3.40.50.880:FF:000019">
    <property type="entry name" value="Phosphoribosylformylglycinamidine synthase subunit PurQ"/>
    <property type="match status" value="1"/>
</dbReference>
<keyword evidence="5 8" id="KW-0378">Hydrolase</keyword>
<reference evidence="9" key="1">
    <citation type="journal article" date="2020" name="mSystems">
        <title>Genome- and Community-Level Interaction Insights into Carbon Utilization and Element Cycling Functions of Hydrothermarchaeota in Hydrothermal Sediment.</title>
        <authorList>
            <person name="Zhou Z."/>
            <person name="Liu Y."/>
            <person name="Xu W."/>
            <person name="Pan J."/>
            <person name="Luo Z.H."/>
            <person name="Li M."/>
        </authorList>
    </citation>
    <scope>NUCLEOTIDE SEQUENCE [LARGE SCALE GENOMIC DNA]</scope>
    <source>
        <strain evidence="9">SpSt-222</strain>
    </source>
</reference>
<feature type="active site" description="Nucleophile" evidence="8">
    <location>
        <position position="86"/>
    </location>
</feature>
<dbReference type="PANTHER" id="PTHR47552:SF1">
    <property type="entry name" value="PHOSPHORIBOSYLFORMYLGLYCINAMIDINE SYNTHASE SUBUNIT PURQ"/>
    <property type="match status" value="1"/>
</dbReference>
<dbReference type="GO" id="GO:0004359">
    <property type="term" value="F:glutaminase activity"/>
    <property type="evidence" value="ECO:0007669"/>
    <property type="project" value="UniProtKB-EC"/>
</dbReference>
<organism evidence="9">
    <name type="scientific">Thermomicrobium roseum</name>
    <dbReference type="NCBI Taxonomy" id="500"/>
    <lineage>
        <taxon>Bacteria</taxon>
        <taxon>Pseudomonadati</taxon>
        <taxon>Thermomicrobiota</taxon>
        <taxon>Thermomicrobia</taxon>
        <taxon>Thermomicrobiales</taxon>
        <taxon>Thermomicrobiaceae</taxon>
        <taxon>Thermomicrobium</taxon>
    </lineage>
</organism>
<gene>
    <name evidence="8 9" type="primary">purQ</name>
    <name evidence="9" type="ORF">ENP47_04640</name>
</gene>
<comment type="function">
    <text evidence="8">Part of the phosphoribosylformylglycinamidine synthase complex involved in the purines biosynthetic pathway. Catalyzes the ATP-dependent conversion of formylglycinamide ribonucleotide (FGAR) and glutamine to yield formylglycinamidine ribonucleotide (FGAM) and glutamate. The FGAM synthase complex is composed of three subunits. PurQ produces an ammonia molecule by converting glutamine to glutamate. PurL transfers the ammonia molecule to FGAR to form FGAM in an ATP-dependent manner. PurS interacts with PurQ and PurL and is thought to assist in the transfer of the ammonia molecule from PurQ to PurL.</text>
</comment>
<evidence type="ECO:0000256" key="1">
    <source>
        <dbReference type="ARBA" id="ARBA00022490"/>
    </source>
</evidence>
<comment type="caution">
    <text evidence="9">The sequence shown here is derived from an EMBL/GenBank/DDBJ whole genome shotgun (WGS) entry which is preliminary data.</text>
</comment>
<proteinExistence type="inferred from homology"/>
<dbReference type="SMART" id="SM01211">
    <property type="entry name" value="GATase_5"/>
    <property type="match status" value="1"/>
</dbReference>
<comment type="subcellular location">
    <subcellularLocation>
        <location evidence="8">Cytoplasm</location>
    </subcellularLocation>
</comment>
<comment type="subunit">
    <text evidence="8">Part of the FGAM synthase complex composed of 1 PurL, 1 PurQ and 2 PurS subunits.</text>
</comment>
<comment type="catalytic activity">
    <reaction evidence="8">
        <text>N(2)-formyl-N(1)-(5-phospho-beta-D-ribosyl)glycinamide + L-glutamine + ATP + H2O = 2-formamido-N(1)-(5-O-phospho-beta-D-ribosyl)acetamidine + L-glutamate + ADP + phosphate + H(+)</text>
        <dbReference type="Rhea" id="RHEA:17129"/>
        <dbReference type="ChEBI" id="CHEBI:15377"/>
        <dbReference type="ChEBI" id="CHEBI:15378"/>
        <dbReference type="ChEBI" id="CHEBI:29985"/>
        <dbReference type="ChEBI" id="CHEBI:30616"/>
        <dbReference type="ChEBI" id="CHEBI:43474"/>
        <dbReference type="ChEBI" id="CHEBI:58359"/>
        <dbReference type="ChEBI" id="CHEBI:147286"/>
        <dbReference type="ChEBI" id="CHEBI:147287"/>
        <dbReference type="ChEBI" id="CHEBI:456216"/>
        <dbReference type="EC" id="6.3.5.3"/>
    </reaction>
</comment>
<name>A0A7C1G6U4_THERO</name>
<keyword evidence="6 8" id="KW-0067">ATP-binding</keyword>
<dbReference type="NCBIfam" id="NF002957">
    <property type="entry name" value="PRK03619.1"/>
    <property type="match status" value="1"/>
</dbReference>
<protein>
    <recommendedName>
        <fullName evidence="8">Phosphoribosylformylglycinamidine synthase subunit PurQ</fullName>
        <shortName evidence="8">FGAM synthase</shortName>
        <ecNumber evidence="8">6.3.5.3</ecNumber>
    </recommendedName>
    <alternativeName>
        <fullName evidence="8">Formylglycinamide ribonucleotide amidotransferase subunit I</fullName>
        <shortName evidence="8">FGAR amidotransferase I</shortName>
        <shortName evidence="8">FGAR-AT I</shortName>
    </alternativeName>
    <alternativeName>
        <fullName evidence="8">Glutaminase PurQ</fullName>
        <ecNumber evidence="8">3.5.1.2</ecNumber>
    </alternativeName>
    <alternativeName>
        <fullName evidence="8">Phosphoribosylformylglycinamidine synthase subunit I</fullName>
    </alternativeName>
</protein>
<dbReference type="InterPro" id="IPR010075">
    <property type="entry name" value="PRibForGlyAmidine_synth_PurQ"/>
</dbReference>
<comment type="pathway">
    <text evidence="8">Purine metabolism; IMP biosynthesis via de novo pathway; 5-amino-1-(5-phospho-D-ribosyl)imidazole from N(2)-formyl-N(1)-(5-phospho-D-ribosyl)glycinamide: step 1/2.</text>
</comment>
<evidence type="ECO:0000313" key="9">
    <source>
        <dbReference type="EMBL" id="HEF64871.1"/>
    </source>
</evidence>
<dbReference type="PIRSF" id="PIRSF001586">
    <property type="entry name" value="FGAM_synth_I"/>
    <property type="match status" value="1"/>
</dbReference>
<dbReference type="EMBL" id="DSJL01000009">
    <property type="protein sequence ID" value="HEF64871.1"/>
    <property type="molecule type" value="Genomic_DNA"/>
</dbReference>
<accession>A0A7C1G6U4</accession>
<sequence length="238" mass="25570">MRFGIVTFPGSNGDHDALMAVRLGLGQPAELVWHTETDLSNYDCIVIPGGFSYGDYLRAGAIARFAPVMQAVAREAEAGKPVLGICNGFQILTEAHLLPGALLRNASLEFVCDWVWVRVEQTRTPWTSQLAPGTLLRLPIAHGEGRYYVDEKTLAELERAGQIVFRYVDAKGNATPEANPNGSVANIAGVCNVRGNVVGLMPHPERAFDRLIGGDDGLQILASVLAVGLEVVRGRGGH</sequence>
<evidence type="ECO:0000256" key="6">
    <source>
        <dbReference type="ARBA" id="ARBA00022840"/>
    </source>
</evidence>
<dbReference type="GO" id="GO:0005737">
    <property type="term" value="C:cytoplasm"/>
    <property type="evidence" value="ECO:0007669"/>
    <property type="project" value="UniProtKB-SubCell"/>
</dbReference>
<feature type="active site" evidence="8">
    <location>
        <position position="205"/>
    </location>
</feature>